<organism evidence="3 4">
    <name type="scientific">Phytophthora fragariaefolia</name>
    <dbReference type="NCBI Taxonomy" id="1490495"/>
    <lineage>
        <taxon>Eukaryota</taxon>
        <taxon>Sar</taxon>
        <taxon>Stramenopiles</taxon>
        <taxon>Oomycota</taxon>
        <taxon>Peronosporomycetes</taxon>
        <taxon>Peronosporales</taxon>
        <taxon>Peronosporaceae</taxon>
        <taxon>Phytophthora</taxon>
    </lineage>
</organism>
<reference evidence="3" key="1">
    <citation type="submission" date="2023-04" db="EMBL/GenBank/DDBJ databases">
        <title>Phytophthora fragariaefolia NBRC 109709.</title>
        <authorList>
            <person name="Ichikawa N."/>
            <person name="Sato H."/>
            <person name="Tonouchi N."/>
        </authorList>
    </citation>
    <scope>NUCLEOTIDE SEQUENCE</scope>
    <source>
        <strain evidence="3">NBRC 109709</strain>
    </source>
</reference>
<sequence>MDLRDETVAAYADDAVYANILAYLRSPSDETLGALSGNTRNQINRYHLDDDLLCYNIDRFDAPRVVVSNDDDLRDLDSQGARTCGTCQRVKASKLSQAPLHPLPIATEDWHSVFMHYVFGLLPGADGRNGVLVFVDRFTKVVYLTLVSDMVTAAETAANFVDCVFRHHALPGSIVSDRDPRFTSACWTAIFQLLGTKLSMSTAAHPETDDQTERVNRVLKDILRSYATFFPSWSKFLPLVEFALNNAEHVSTGITPFVANNARRPRVPALLAVGHPTVSGVSTLGGDDDGNDVDDVMSSGAHDPEALNARTRSKSKQALAAPSSAASPLAAWIARTLIEPGKTDTPIGANYTPKPPVHQVDNAAVSAFVQRRESIARFVRDPLQDAVDKQTEKSGQARTKERGYVQERRASPPVHRQHPPFASNQSWREIANESATAAVPAATKTAIKNAAVTDLAVTENVAGLHIQATSTLVQHALMDTFRWATCSVVTIHSRKHYYWQKATDICQ</sequence>
<dbReference type="Gene3D" id="3.30.420.10">
    <property type="entry name" value="Ribonuclease H-like superfamily/Ribonuclease H"/>
    <property type="match status" value="1"/>
</dbReference>
<protein>
    <submittedName>
        <fullName evidence="3">Unnamed protein product</fullName>
    </submittedName>
</protein>
<gene>
    <name evidence="3" type="ORF">Pfra01_000419100</name>
</gene>
<dbReference type="InterPro" id="IPR036397">
    <property type="entry name" value="RNaseH_sf"/>
</dbReference>
<dbReference type="GO" id="GO:0015074">
    <property type="term" value="P:DNA integration"/>
    <property type="evidence" value="ECO:0007669"/>
    <property type="project" value="InterPro"/>
</dbReference>
<evidence type="ECO:0000313" key="3">
    <source>
        <dbReference type="EMBL" id="GMF24652.1"/>
    </source>
</evidence>
<name>A0A9W6WZX8_9STRA</name>
<dbReference type="InterPro" id="IPR001584">
    <property type="entry name" value="Integrase_cat-core"/>
</dbReference>
<feature type="domain" description="Integrase catalytic" evidence="2">
    <location>
        <begin position="100"/>
        <end position="264"/>
    </location>
</feature>
<accession>A0A9W6WZX8</accession>
<dbReference type="InterPro" id="IPR050951">
    <property type="entry name" value="Retrovirus_Pol_polyprotein"/>
</dbReference>
<evidence type="ECO:0000256" key="1">
    <source>
        <dbReference type="SAM" id="MobiDB-lite"/>
    </source>
</evidence>
<dbReference type="GO" id="GO:0003676">
    <property type="term" value="F:nucleic acid binding"/>
    <property type="evidence" value="ECO:0007669"/>
    <property type="project" value="InterPro"/>
</dbReference>
<dbReference type="PANTHER" id="PTHR37984:SF5">
    <property type="entry name" value="PROTEIN NYNRIN-LIKE"/>
    <property type="match status" value="1"/>
</dbReference>
<dbReference type="Pfam" id="PF00665">
    <property type="entry name" value="rve"/>
    <property type="match status" value="1"/>
</dbReference>
<dbReference type="PANTHER" id="PTHR37984">
    <property type="entry name" value="PROTEIN CBG26694"/>
    <property type="match status" value="1"/>
</dbReference>
<evidence type="ECO:0000313" key="4">
    <source>
        <dbReference type="Proteomes" id="UP001165121"/>
    </source>
</evidence>
<dbReference type="Proteomes" id="UP001165121">
    <property type="component" value="Unassembled WGS sequence"/>
</dbReference>
<dbReference type="AlphaFoldDB" id="A0A9W6WZX8"/>
<keyword evidence="4" id="KW-1185">Reference proteome</keyword>
<proteinExistence type="predicted"/>
<feature type="compositionally biased region" description="Basic and acidic residues" evidence="1">
    <location>
        <begin position="398"/>
        <end position="410"/>
    </location>
</feature>
<dbReference type="InterPro" id="IPR012337">
    <property type="entry name" value="RNaseH-like_sf"/>
</dbReference>
<comment type="caution">
    <text evidence="3">The sequence shown here is derived from an EMBL/GenBank/DDBJ whole genome shotgun (WGS) entry which is preliminary data.</text>
</comment>
<evidence type="ECO:0000259" key="2">
    <source>
        <dbReference type="PROSITE" id="PS50994"/>
    </source>
</evidence>
<feature type="compositionally biased region" description="Acidic residues" evidence="1">
    <location>
        <begin position="286"/>
        <end position="295"/>
    </location>
</feature>
<dbReference type="SUPFAM" id="SSF53098">
    <property type="entry name" value="Ribonuclease H-like"/>
    <property type="match status" value="1"/>
</dbReference>
<feature type="region of interest" description="Disordered" evidence="1">
    <location>
        <begin position="281"/>
        <end position="321"/>
    </location>
</feature>
<dbReference type="PROSITE" id="PS50994">
    <property type="entry name" value="INTEGRASE"/>
    <property type="match status" value="1"/>
</dbReference>
<dbReference type="OrthoDB" id="118359at2759"/>
<dbReference type="EMBL" id="BSXT01000335">
    <property type="protein sequence ID" value="GMF24652.1"/>
    <property type="molecule type" value="Genomic_DNA"/>
</dbReference>
<feature type="region of interest" description="Disordered" evidence="1">
    <location>
        <begin position="386"/>
        <end position="421"/>
    </location>
</feature>